<evidence type="ECO:0000313" key="5">
    <source>
        <dbReference type="EMBL" id="MDN4165215.1"/>
    </source>
</evidence>
<evidence type="ECO:0000256" key="1">
    <source>
        <dbReference type="ARBA" id="ARBA00009986"/>
    </source>
</evidence>
<dbReference type="InterPro" id="IPR044148">
    <property type="entry name" value="ALDH_GabD1-like"/>
</dbReference>
<evidence type="ECO:0000313" key="6">
    <source>
        <dbReference type="Proteomes" id="UP001168552"/>
    </source>
</evidence>
<comment type="caution">
    <text evidence="5">The sequence shown here is derived from an EMBL/GenBank/DDBJ whole genome shotgun (WGS) entry which is preliminary data.</text>
</comment>
<dbReference type="EMBL" id="JAUHJS010000003">
    <property type="protein sequence ID" value="MDN4165215.1"/>
    <property type="molecule type" value="Genomic_DNA"/>
</dbReference>
<comment type="similarity">
    <text evidence="1">Belongs to the aldehyde dehydrogenase family.</text>
</comment>
<evidence type="ECO:0000256" key="3">
    <source>
        <dbReference type="ARBA" id="ARBA00023002"/>
    </source>
</evidence>
<dbReference type="Pfam" id="PF00171">
    <property type="entry name" value="Aldedh"/>
    <property type="match status" value="1"/>
</dbReference>
<dbReference type="InterPro" id="IPR016163">
    <property type="entry name" value="Ald_DH_C"/>
</dbReference>
<protein>
    <submittedName>
        <fullName evidence="5">NAD-dependent succinate-semialdehyde dehydrogenase</fullName>
    </submittedName>
</protein>
<keyword evidence="3" id="KW-0560">Oxidoreductase</keyword>
<accession>A0ABT8F487</accession>
<dbReference type="PROSITE" id="PS00070">
    <property type="entry name" value="ALDEHYDE_DEHYDR_CYS"/>
    <property type="match status" value="1"/>
</dbReference>
<evidence type="ECO:0000259" key="4">
    <source>
        <dbReference type="Pfam" id="PF00171"/>
    </source>
</evidence>
<dbReference type="Gene3D" id="3.40.605.10">
    <property type="entry name" value="Aldehyde Dehydrogenase, Chain A, domain 1"/>
    <property type="match status" value="1"/>
</dbReference>
<reference evidence="5" key="1">
    <citation type="submission" date="2023-06" db="EMBL/GenBank/DDBJ databases">
        <title>Cytophagales bacterium Strain LB-30, isolated from soil.</title>
        <authorList>
            <person name="Liu B."/>
        </authorList>
    </citation>
    <scope>NUCLEOTIDE SEQUENCE</scope>
    <source>
        <strain evidence="5">LB-30</strain>
    </source>
</reference>
<dbReference type="InterPro" id="IPR016161">
    <property type="entry name" value="Ald_DH/histidinol_DH"/>
</dbReference>
<dbReference type="Gene3D" id="3.40.309.10">
    <property type="entry name" value="Aldehyde Dehydrogenase, Chain A, domain 2"/>
    <property type="match status" value="1"/>
</dbReference>
<gene>
    <name evidence="5" type="ORF">QWY31_06865</name>
</gene>
<sequence>MPIQSKNPYTGEVLTTYSEASSQLVENAIEKAHFTFQTWKAKPLEYRVNLLLRLAEVLEKDTEALARLMALEMGKVLADGRAEIEKCAACCRYYAQHAADFLKDKALAAPHGKAYVQYEPLGVILAVMPWNFPFWQVFRFAAPHIVSGNTALLKHASNVPQCALAIADCFTKAGFPSGVFQTLLIPSSSVPAILADERVRGVSLTGSEEAGKSVAAEAARNLKKSVLELGGSDAFVVLDATNLGHVVQMAAKSRLVNMGQSCIAAKRFIVHESVYENFVSQLKGIFKSVRIQDPLQEGSTYGPMAQAHLAEELNQQVKQSVQMGAEQIGVGYLGEAIFQPSILLGVKEGMPAWEEELFGPVASVRSFSTVEEAIHLANDSRFGLGGSVWGQVEKAESVARQIHSGAVYVNQMMASHPAIPFGGVKHSGYGKELSESGLWEFTNAKSIWVA</sequence>
<dbReference type="InterPro" id="IPR015590">
    <property type="entry name" value="Aldehyde_DH_dom"/>
</dbReference>
<dbReference type="PANTHER" id="PTHR43217">
    <property type="entry name" value="SUCCINATE SEMIALDEHYDE DEHYDROGENASE [NAD(P)+] SAD"/>
    <property type="match status" value="1"/>
</dbReference>
<dbReference type="Proteomes" id="UP001168552">
    <property type="component" value="Unassembled WGS sequence"/>
</dbReference>
<dbReference type="InterPro" id="IPR047110">
    <property type="entry name" value="GABD/Sad-like"/>
</dbReference>
<dbReference type="RefSeq" id="WP_320003741.1">
    <property type="nucleotide sequence ID" value="NZ_JAUHJS010000003.1"/>
</dbReference>
<dbReference type="CDD" id="cd07100">
    <property type="entry name" value="ALDH_SSADH1_GabD1"/>
    <property type="match status" value="1"/>
</dbReference>
<keyword evidence="6" id="KW-1185">Reference proteome</keyword>
<proteinExistence type="inferred from homology"/>
<dbReference type="InterPro" id="IPR016160">
    <property type="entry name" value="Ald_DH_CS_CYS"/>
</dbReference>
<keyword evidence="2" id="KW-0521">NADP</keyword>
<name>A0ABT8F487_9BACT</name>
<feature type="domain" description="Aldehyde dehydrogenase" evidence="4">
    <location>
        <begin position="3"/>
        <end position="447"/>
    </location>
</feature>
<organism evidence="5 6">
    <name type="scientific">Shiella aurantiaca</name>
    <dbReference type="NCBI Taxonomy" id="3058365"/>
    <lineage>
        <taxon>Bacteria</taxon>
        <taxon>Pseudomonadati</taxon>
        <taxon>Bacteroidota</taxon>
        <taxon>Cytophagia</taxon>
        <taxon>Cytophagales</taxon>
        <taxon>Shiellaceae</taxon>
        <taxon>Shiella</taxon>
    </lineage>
</organism>
<dbReference type="PANTHER" id="PTHR43217:SF1">
    <property type="entry name" value="SUCCINATE SEMIALDEHYDE DEHYDROGENASE [NAD(P)+] SAD"/>
    <property type="match status" value="1"/>
</dbReference>
<evidence type="ECO:0000256" key="2">
    <source>
        <dbReference type="ARBA" id="ARBA00022857"/>
    </source>
</evidence>
<dbReference type="SUPFAM" id="SSF53720">
    <property type="entry name" value="ALDH-like"/>
    <property type="match status" value="1"/>
</dbReference>
<dbReference type="InterPro" id="IPR016162">
    <property type="entry name" value="Ald_DH_N"/>
</dbReference>